<gene>
    <name evidence="15" type="primary">putP_2</name>
    <name evidence="15" type="ORF">A8U91_01822</name>
</gene>
<keyword evidence="4" id="KW-1003">Cell membrane</keyword>
<dbReference type="PROSITE" id="PS00457">
    <property type="entry name" value="NA_SOLUT_SYMP_2"/>
    <property type="match status" value="1"/>
</dbReference>
<keyword evidence="5 14" id="KW-0812">Transmembrane</keyword>
<protein>
    <submittedName>
        <fullName evidence="15">Sodium/proline symporter</fullName>
    </submittedName>
</protein>
<evidence type="ECO:0000313" key="16">
    <source>
        <dbReference type="Proteomes" id="UP000092504"/>
    </source>
</evidence>
<keyword evidence="7 14" id="KW-1133">Transmembrane helix</keyword>
<evidence type="ECO:0000256" key="13">
    <source>
        <dbReference type="RuleBase" id="RU362091"/>
    </source>
</evidence>
<evidence type="ECO:0000256" key="11">
    <source>
        <dbReference type="ARBA" id="ARBA00023201"/>
    </source>
</evidence>
<evidence type="ECO:0000256" key="6">
    <source>
        <dbReference type="ARBA" id="ARBA00022847"/>
    </source>
</evidence>
<keyword evidence="6" id="KW-0769">Symport</keyword>
<dbReference type="PATRIC" id="fig|2746.7.peg.1868"/>
<dbReference type="InterPro" id="IPR050277">
    <property type="entry name" value="Sodium:Solute_Symporter"/>
</dbReference>
<dbReference type="GO" id="GO:0015193">
    <property type="term" value="F:L-proline transmembrane transporter activity"/>
    <property type="evidence" value="ECO:0007669"/>
    <property type="project" value="TreeGrafter"/>
</dbReference>
<dbReference type="Pfam" id="PF00474">
    <property type="entry name" value="SSF"/>
    <property type="match status" value="1"/>
</dbReference>
<feature type="transmembrane region" description="Helical" evidence="14">
    <location>
        <begin position="214"/>
        <end position="234"/>
    </location>
</feature>
<evidence type="ECO:0000256" key="10">
    <source>
        <dbReference type="ARBA" id="ARBA00023136"/>
    </source>
</evidence>
<keyword evidence="11" id="KW-0739">Sodium transport</keyword>
<dbReference type="PANTHER" id="PTHR48086">
    <property type="entry name" value="SODIUM/PROLINE SYMPORTER-RELATED"/>
    <property type="match status" value="1"/>
</dbReference>
<evidence type="ECO:0000256" key="12">
    <source>
        <dbReference type="ARBA" id="ARBA00033708"/>
    </source>
</evidence>
<comment type="subcellular location">
    <subcellularLocation>
        <location evidence="1">Cell membrane</location>
        <topology evidence="1">Multi-pass membrane protein</topology>
    </subcellularLocation>
</comment>
<evidence type="ECO:0000256" key="4">
    <source>
        <dbReference type="ARBA" id="ARBA00022475"/>
    </source>
</evidence>
<dbReference type="GO" id="GO:0005298">
    <property type="term" value="F:proline:sodium symporter activity"/>
    <property type="evidence" value="ECO:0007669"/>
    <property type="project" value="TreeGrafter"/>
</dbReference>
<evidence type="ECO:0000256" key="1">
    <source>
        <dbReference type="ARBA" id="ARBA00004651"/>
    </source>
</evidence>
<dbReference type="InterPro" id="IPR001734">
    <property type="entry name" value="Na/solute_symporter"/>
</dbReference>
<organism evidence="15 16">
    <name type="scientific">Halomonas elongata</name>
    <dbReference type="NCBI Taxonomy" id="2746"/>
    <lineage>
        <taxon>Bacteria</taxon>
        <taxon>Pseudomonadati</taxon>
        <taxon>Pseudomonadota</taxon>
        <taxon>Gammaproteobacteria</taxon>
        <taxon>Oceanospirillales</taxon>
        <taxon>Halomonadaceae</taxon>
        <taxon>Halomonas</taxon>
    </lineage>
</organism>
<dbReference type="AlphaFoldDB" id="A0A1B8P5A9"/>
<accession>A0A1B8P5A9</accession>
<evidence type="ECO:0000256" key="8">
    <source>
        <dbReference type="ARBA" id="ARBA00023053"/>
    </source>
</evidence>
<proteinExistence type="inferred from homology"/>
<sequence>MTWGLGYFGQPHIIVRFMAIRNLKDVPTARNIGMGWMLISLIGAVSLGIFGRAYAIRNGLDVQDPETIFIILANLLFHPLVTGFLYAALLAAVMSTISSQLLVSSSSLTEDFYRLFLRKEASSKECVTIGRISVVLVGLVAAVIASNPDSQVLGLVSNAWAGFGAAFGPLIILSLMWPRTNGAGAIAGMVVGAATVMIWIALGWNAEFMGGPGVYEIIPGFIAAFIAIMVVSSVTKDAGEYQHISH</sequence>
<dbReference type="Proteomes" id="UP000092504">
    <property type="component" value="Unassembled WGS sequence"/>
</dbReference>
<name>A0A1B8P5A9_HALEL</name>
<feature type="transmembrane region" description="Helical" evidence="14">
    <location>
        <begin position="159"/>
        <end position="177"/>
    </location>
</feature>
<comment type="catalytic activity">
    <reaction evidence="12">
        <text>L-proline(in) + Na(+)(in) = L-proline(out) + Na(+)(out)</text>
        <dbReference type="Rhea" id="RHEA:28967"/>
        <dbReference type="ChEBI" id="CHEBI:29101"/>
        <dbReference type="ChEBI" id="CHEBI:60039"/>
    </reaction>
</comment>
<dbReference type="InterPro" id="IPR018212">
    <property type="entry name" value="Na/solute_symporter_CS"/>
</dbReference>
<feature type="transmembrane region" description="Helical" evidence="14">
    <location>
        <begin position="184"/>
        <end position="202"/>
    </location>
</feature>
<dbReference type="PANTHER" id="PTHR48086:SF3">
    <property type="entry name" value="SODIUM_PROLINE SYMPORTER"/>
    <property type="match status" value="1"/>
</dbReference>
<evidence type="ECO:0000256" key="5">
    <source>
        <dbReference type="ARBA" id="ARBA00022692"/>
    </source>
</evidence>
<dbReference type="GO" id="GO:0015824">
    <property type="term" value="P:proline transport"/>
    <property type="evidence" value="ECO:0007669"/>
    <property type="project" value="TreeGrafter"/>
</dbReference>
<comment type="caution">
    <text evidence="15">The sequence shown here is derived from an EMBL/GenBank/DDBJ whole genome shotgun (WGS) entry which is preliminary data.</text>
</comment>
<feature type="transmembrane region" description="Helical" evidence="14">
    <location>
        <begin position="34"/>
        <end position="55"/>
    </location>
</feature>
<evidence type="ECO:0000256" key="7">
    <source>
        <dbReference type="ARBA" id="ARBA00022989"/>
    </source>
</evidence>
<evidence type="ECO:0000313" key="15">
    <source>
        <dbReference type="EMBL" id="OBX37455.1"/>
    </source>
</evidence>
<feature type="transmembrane region" description="Helical" evidence="14">
    <location>
        <begin position="128"/>
        <end position="147"/>
    </location>
</feature>
<keyword evidence="10 14" id="KW-0472">Membrane</keyword>
<comment type="similarity">
    <text evidence="2 13">Belongs to the sodium:solute symporter (SSF) (TC 2.A.21) family.</text>
</comment>
<dbReference type="PROSITE" id="PS50283">
    <property type="entry name" value="NA_SOLUT_SYMP_3"/>
    <property type="match status" value="1"/>
</dbReference>
<keyword evidence="8" id="KW-0915">Sodium</keyword>
<dbReference type="Gene3D" id="1.20.1730.10">
    <property type="entry name" value="Sodium/glucose cotransporter"/>
    <property type="match status" value="1"/>
</dbReference>
<evidence type="ECO:0000256" key="14">
    <source>
        <dbReference type="SAM" id="Phobius"/>
    </source>
</evidence>
<reference evidence="15 16" key="1">
    <citation type="submission" date="2016-06" db="EMBL/GenBank/DDBJ databases">
        <title>Genome sequence of halotolerant plant growth promoting strain of Halomonas elongata HEK1 isolated from salterns of Rann of Kutch, Gujarat, India.</title>
        <authorList>
            <person name="Gaba S."/>
            <person name="Singh R.N."/>
            <person name="Abrol S."/>
            <person name="Kaushik R."/>
            <person name="Saxena A.K."/>
        </authorList>
    </citation>
    <scope>NUCLEOTIDE SEQUENCE [LARGE SCALE GENOMIC DNA]</scope>
    <source>
        <strain evidence="15 16">HEK1</strain>
    </source>
</reference>
<dbReference type="EMBL" id="MAJD01000001">
    <property type="protein sequence ID" value="OBX37455.1"/>
    <property type="molecule type" value="Genomic_DNA"/>
</dbReference>
<evidence type="ECO:0000256" key="2">
    <source>
        <dbReference type="ARBA" id="ARBA00006434"/>
    </source>
</evidence>
<evidence type="ECO:0000256" key="3">
    <source>
        <dbReference type="ARBA" id="ARBA00022448"/>
    </source>
</evidence>
<dbReference type="InterPro" id="IPR038377">
    <property type="entry name" value="Na/Glc_symporter_sf"/>
</dbReference>
<feature type="transmembrane region" description="Helical" evidence="14">
    <location>
        <begin position="67"/>
        <end position="91"/>
    </location>
</feature>
<evidence type="ECO:0000256" key="9">
    <source>
        <dbReference type="ARBA" id="ARBA00023065"/>
    </source>
</evidence>
<keyword evidence="3" id="KW-0813">Transport</keyword>
<keyword evidence="9" id="KW-0406">Ion transport</keyword>
<dbReference type="GO" id="GO:0005886">
    <property type="term" value="C:plasma membrane"/>
    <property type="evidence" value="ECO:0007669"/>
    <property type="project" value="UniProtKB-SubCell"/>
</dbReference>